<dbReference type="GO" id="GO:0052689">
    <property type="term" value="F:carboxylic ester hydrolase activity"/>
    <property type="evidence" value="ECO:0007669"/>
    <property type="project" value="UniProtKB-KW"/>
</dbReference>
<evidence type="ECO:0000256" key="2">
    <source>
        <dbReference type="ARBA" id="ARBA00012479"/>
    </source>
</evidence>
<dbReference type="GO" id="GO:0005829">
    <property type="term" value="C:cytosol"/>
    <property type="evidence" value="ECO:0007669"/>
    <property type="project" value="TreeGrafter"/>
</dbReference>
<feature type="active site" description="Charge relay system" evidence="7">
    <location>
        <position position="145"/>
    </location>
</feature>
<evidence type="ECO:0000256" key="3">
    <source>
        <dbReference type="ARBA" id="ARBA00022487"/>
    </source>
</evidence>
<evidence type="ECO:0000256" key="8">
    <source>
        <dbReference type="RuleBase" id="RU363068"/>
    </source>
</evidence>
<gene>
    <name evidence="9" type="primary">fghA</name>
    <name evidence="9" type="ORF">FNZ56_08220</name>
</gene>
<reference evidence="9 10" key="1">
    <citation type="submission" date="2019-07" db="EMBL/GenBank/DDBJ databases">
        <title>Lysobacter weifangensis sp. nov., isolated from bensulfuron-methyl contaminated farmland soil.</title>
        <authorList>
            <person name="Zhao H."/>
        </authorList>
    </citation>
    <scope>NUCLEOTIDE SEQUENCE [LARGE SCALE GENOMIC DNA]</scope>
    <source>
        <strain evidence="9 10">CC-Bw-6</strain>
    </source>
</reference>
<dbReference type="AlphaFoldDB" id="A0A516V5R1"/>
<comment type="similarity">
    <text evidence="1 8">Belongs to the esterase D family.</text>
</comment>
<dbReference type="InterPro" id="IPR029058">
    <property type="entry name" value="AB_hydrolase_fold"/>
</dbReference>
<dbReference type="Pfam" id="PF00756">
    <property type="entry name" value="Esterase"/>
    <property type="match status" value="1"/>
</dbReference>
<comment type="function">
    <text evidence="8">Serine hydrolase involved in the detoxification of formaldehyde.</text>
</comment>
<evidence type="ECO:0000256" key="4">
    <source>
        <dbReference type="ARBA" id="ARBA00022801"/>
    </source>
</evidence>
<dbReference type="PANTHER" id="PTHR10061">
    <property type="entry name" value="S-FORMYLGLUTATHIONE HYDROLASE"/>
    <property type="match status" value="1"/>
</dbReference>
<evidence type="ECO:0000256" key="1">
    <source>
        <dbReference type="ARBA" id="ARBA00005622"/>
    </source>
</evidence>
<name>A0A516V5R1_9GAMM</name>
<organism evidence="9 10">
    <name type="scientific">Pseudoluteimonas lycopersici</name>
    <dbReference type="NCBI Taxonomy" id="1324796"/>
    <lineage>
        <taxon>Bacteria</taxon>
        <taxon>Pseudomonadati</taxon>
        <taxon>Pseudomonadota</taxon>
        <taxon>Gammaproteobacteria</taxon>
        <taxon>Lysobacterales</taxon>
        <taxon>Lysobacteraceae</taxon>
        <taxon>Pseudoluteimonas</taxon>
    </lineage>
</organism>
<dbReference type="Gene3D" id="3.40.50.1820">
    <property type="entry name" value="alpha/beta hydrolase"/>
    <property type="match status" value="1"/>
</dbReference>
<dbReference type="Proteomes" id="UP000315891">
    <property type="component" value="Chromosome"/>
</dbReference>
<proteinExistence type="inferred from homology"/>
<keyword evidence="4 8" id="KW-0378">Hydrolase</keyword>
<evidence type="ECO:0000313" key="9">
    <source>
        <dbReference type="EMBL" id="QDQ73863.1"/>
    </source>
</evidence>
<feature type="active site" description="Charge relay system" evidence="7">
    <location>
        <position position="221"/>
    </location>
</feature>
<dbReference type="EC" id="3.1.2.12" evidence="2 6"/>
<evidence type="ECO:0000256" key="5">
    <source>
        <dbReference type="ARBA" id="ARBA00047590"/>
    </source>
</evidence>
<evidence type="ECO:0000256" key="6">
    <source>
        <dbReference type="NCBIfam" id="TIGR02821"/>
    </source>
</evidence>
<dbReference type="GO" id="GO:0046294">
    <property type="term" value="P:formaldehyde catabolic process"/>
    <property type="evidence" value="ECO:0007669"/>
    <property type="project" value="InterPro"/>
</dbReference>
<evidence type="ECO:0000256" key="7">
    <source>
        <dbReference type="PIRSR" id="PIRSR614186-1"/>
    </source>
</evidence>
<dbReference type="PANTHER" id="PTHR10061:SF0">
    <property type="entry name" value="S-FORMYLGLUTATHIONE HYDROLASE"/>
    <property type="match status" value="1"/>
</dbReference>
<keyword evidence="3 8" id="KW-0719">Serine esterase</keyword>
<dbReference type="NCBIfam" id="TIGR02821">
    <property type="entry name" value="fghA_ester_D"/>
    <property type="match status" value="1"/>
</dbReference>
<comment type="catalytic activity">
    <reaction evidence="5 8">
        <text>S-formylglutathione + H2O = formate + glutathione + H(+)</text>
        <dbReference type="Rhea" id="RHEA:14961"/>
        <dbReference type="ChEBI" id="CHEBI:15377"/>
        <dbReference type="ChEBI" id="CHEBI:15378"/>
        <dbReference type="ChEBI" id="CHEBI:15740"/>
        <dbReference type="ChEBI" id="CHEBI:57688"/>
        <dbReference type="ChEBI" id="CHEBI:57925"/>
        <dbReference type="EC" id="3.1.2.12"/>
    </reaction>
</comment>
<dbReference type="InterPro" id="IPR000801">
    <property type="entry name" value="Esterase-like"/>
</dbReference>
<feature type="active site" description="Charge relay system" evidence="7">
    <location>
        <position position="254"/>
    </location>
</feature>
<protein>
    <recommendedName>
        <fullName evidence="2 6">S-formylglutathione hydrolase</fullName>
        <ecNumber evidence="2 6">3.1.2.12</ecNumber>
    </recommendedName>
</protein>
<keyword evidence="10" id="KW-1185">Reference proteome</keyword>
<sequence>MQKIESHACCGGTQEVWSHRSHTLDCDMKFGLFLPPQAQDGPVPALYWLSGLTCTEQNFVTKAGVQRYAAEHGIVIVAPDTSPRGDDVADADGYDLGKGAGFYVNATQSPWSAHYRMYDYVVDELPALVEAHFPITSARAISGHSMGGHGALVAALRNPGRYRSVSAFSPIVAPSQVPWGEKAFSAYLGDDRGAWKQYDATSLVKSTTEKLPLLVDQGEADEFLATQLKPQLLVDACAAAGHPLDLRMRPGYDHSYYFIASFVGEHIAHHARALRA</sequence>
<dbReference type="OrthoDB" id="9782200at2"/>
<dbReference type="FunFam" id="3.40.50.1820:FF:000002">
    <property type="entry name" value="S-formylglutathione hydrolase"/>
    <property type="match status" value="1"/>
</dbReference>
<dbReference type="GO" id="GO:0018738">
    <property type="term" value="F:S-formylglutathione hydrolase activity"/>
    <property type="evidence" value="ECO:0007669"/>
    <property type="project" value="UniProtKB-UniRule"/>
</dbReference>
<dbReference type="InterPro" id="IPR014186">
    <property type="entry name" value="S-formylglutathione_hydrol"/>
</dbReference>
<dbReference type="RefSeq" id="WP_143879375.1">
    <property type="nucleotide sequence ID" value="NZ_BAABLZ010000001.1"/>
</dbReference>
<dbReference type="EMBL" id="CP041742">
    <property type="protein sequence ID" value="QDQ73863.1"/>
    <property type="molecule type" value="Genomic_DNA"/>
</dbReference>
<evidence type="ECO:0000313" key="10">
    <source>
        <dbReference type="Proteomes" id="UP000315891"/>
    </source>
</evidence>
<accession>A0A516V5R1</accession>
<dbReference type="SUPFAM" id="SSF53474">
    <property type="entry name" value="alpha/beta-Hydrolases"/>
    <property type="match status" value="1"/>
</dbReference>